<sequence>MILQDVTPFLGDHAPLPTPLNLAEVEPEDQLTVVLMMLRQQRGAVFLVLPSHGSAFAQTEDFASLRRLEREEMALTIVGVVIPPIRATLAAYAHQHGFVHAPSLEETIQRVTQQQQSSQPSEAIIRDPHASQGHFFSRDEEASPVLALPNTPLPVASFASKPRSPNKRPILASVLLGVIVLVLFSTIQVFSPRQQPAASQPVAVGTLQFMSSGLHDPLNSKGLNDQLRLDLQHLREPASGHNDYAWLLPDASNDEIKPLLLGALSIQGGNAHLEYHSPDHANLLVTFSQLRITEQAQGIVPVAPAADPATWRYGGAFPNTLASGDSFSFVAHLRHLLAQDPTLMKLGLAGGLEVWLTRNTEKLLEYATATRDDWGNAGATNLMHRQIVRILDYLDGEAYVGLDVPAGTPFLIDPKMGRIGLLEVQEDQALPSYLTHVDLHLQGLANAPGHTDAQRQLAIHIDQVTAPVRGYMQRIRNDAQLLVSMNQVARDQRALDLINDMVTNATLAYAGQPTSSGENTGGVLWIHNKLQGLAVMPIFPLTQ</sequence>
<dbReference type="RefSeq" id="WP_220197564.1">
    <property type="nucleotide sequence ID" value="NZ_BNJF01000004.1"/>
</dbReference>
<dbReference type="EMBL" id="BNJF01000004">
    <property type="protein sequence ID" value="GHO48341.1"/>
    <property type="molecule type" value="Genomic_DNA"/>
</dbReference>
<organism evidence="2 3">
    <name type="scientific">Ktedonospora formicarum</name>
    <dbReference type="NCBI Taxonomy" id="2778364"/>
    <lineage>
        <taxon>Bacteria</taxon>
        <taxon>Bacillati</taxon>
        <taxon>Chloroflexota</taxon>
        <taxon>Ktedonobacteria</taxon>
        <taxon>Ktedonobacterales</taxon>
        <taxon>Ktedonobacteraceae</taxon>
        <taxon>Ktedonospora</taxon>
    </lineage>
</organism>
<evidence type="ECO:0000313" key="3">
    <source>
        <dbReference type="Proteomes" id="UP000612362"/>
    </source>
</evidence>
<keyword evidence="1" id="KW-1133">Transmembrane helix</keyword>
<protein>
    <submittedName>
        <fullName evidence="2">Uncharacterized protein</fullName>
    </submittedName>
</protein>
<gene>
    <name evidence="2" type="ORF">KSX_65040</name>
</gene>
<reference evidence="2" key="1">
    <citation type="submission" date="2020-10" db="EMBL/GenBank/DDBJ databases">
        <title>Taxonomic study of unclassified bacteria belonging to the class Ktedonobacteria.</title>
        <authorList>
            <person name="Yabe S."/>
            <person name="Wang C.M."/>
            <person name="Zheng Y."/>
            <person name="Sakai Y."/>
            <person name="Cavaletti L."/>
            <person name="Monciardini P."/>
            <person name="Donadio S."/>
        </authorList>
    </citation>
    <scope>NUCLEOTIDE SEQUENCE</scope>
    <source>
        <strain evidence="2">SOSP1-1</strain>
    </source>
</reference>
<feature type="transmembrane region" description="Helical" evidence="1">
    <location>
        <begin position="170"/>
        <end position="190"/>
    </location>
</feature>
<dbReference type="Proteomes" id="UP000612362">
    <property type="component" value="Unassembled WGS sequence"/>
</dbReference>
<evidence type="ECO:0000313" key="2">
    <source>
        <dbReference type="EMBL" id="GHO48341.1"/>
    </source>
</evidence>
<keyword evidence="1" id="KW-0472">Membrane</keyword>
<comment type="caution">
    <text evidence="2">The sequence shown here is derived from an EMBL/GenBank/DDBJ whole genome shotgun (WGS) entry which is preliminary data.</text>
</comment>
<accession>A0A8J3MVV9</accession>
<dbReference type="AlphaFoldDB" id="A0A8J3MVV9"/>
<proteinExistence type="predicted"/>
<keyword evidence="1" id="KW-0812">Transmembrane</keyword>
<evidence type="ECO:0000256" key="1">
    <source>
        <dbReference type="SAM" id="Phobius"/>
    </source>
</evidence>
<name>A0A8J3MVV9_9CHLR</name>
<keyword evidence="3" id="KW-1185">Reference proteome</keyword>